<reference evidence="3" key="1">
    <citation type="submission" date="2020-11" db="EMBL/GenBank/DDBJ databases">
        <authorList>
            <consortium name="DOE Joint Genome Institute"/>
            <person name="Ahrendt S."/>
            <person name="Riley R."/>
            <person name="Andreopoulos W."/>
            <person name="Labutti K."/>
            <person name="Pangilinan J."/>
            <person name="Ruiz-Duenas F.J."/>
            <person name="Barrasa J.M."/>
            <person name="Sanchez-Garcia M."/>
            <person name="Camarero S."/>
            <person name="Miyauchi S."/>
            <person name="Serrano A."/>
            <person name="Linde D."/>
            <person name="Babiker R."/>
            <person name="Drula E."/>
            <person name="Ayuso-Fernandez I."/>
            <person name="Pacheco R."/>
            <person name="Padilla G."/>
            <person name="Ferreira P."/>
            <person name="Barriuso J."/>
            <person name="Kellner H."/>
            <person name="Castanera R."/>
            <person name="Alfaro M."/>
            <person name="Ramirez L."/>
            <person name="Pisabarro A.G."/>
            <person name="Kuo A."/>
            <person name="Tritt A."/>
            <person name="Lipzen A."/>
            <person name="He G."/>
            <person name="Yan M."/>
            <person name="Ng V."/>
            <person name="Cullen D."/>
            <person name="Martin F."/>
            <person name="Rosso M.-N."/>
            <person name="Henrissat B."/>
            <person name="Hibbett D."/>
            <person name="Martinez A.T."/>
            <person name="Grigoriev I.V."/>
        </authorList>
    </citation>
    <scope>NUCLEOTIDE SEQUENCE</scope>
    <source>
        <strain evidence="3">MF-IS2</strain>
    </source>
</reference>
<dbReference type="AlphaFoldDB" id="A0A9P5X590"/>
<organism evidence="3 4">
    <name type="scientific">Macrolepiota fuliginosa MF-IS2</name>
    <dbReference type="NCBI Taxonomy" id="1400762"/>
    <lineage>
        <taxon>Eukaryota</taxon>
        <taxon>Fungi</taxon>
        <taxon>Dikarya</taxon>
        <taxon>Basidiomycota</taxon>
        <taxon>Agaricomycotina</taxon>
        <taxon>Agaricomycetes</taxon>
        <taxon>Agaricomycetidae</taxon>
        <taxon>Agaricales</taxon>
        <taxon>Agaricineae</taxon>
        <taxon>Agaricaceae</taxon>
        <taxon>Macrolepiota</taxon>
    </lineage>
</organism>
<keyword evidence="1" id="KW-0677">Repeat</keyword>
<evidence type="ECO:0000313" key="3">
    <source>
        <dbReference type="EMBL" id="KAF9445083.1"/>
    </source>
</evidence>
<feature type="domain" description="Nephrocystin 3-like N-terminal" evidence="2">
    <location>
        <begin position="64"/>
        <end position="174"/>
    </location>
</feature>
<name>A0A9P5X590_9AGAR</name>
<proteinExistence type="predicted"/>
<dbReference type="InterPro" id="IPR027417">
    <property type="entry name" value="P-loop_NTPase"/>
</dbReference>
<gene>
    <name evidence="3" type="ORF">P691DRAFT_710921</name>
</gene>
<dbReference type="Pfam" id="PF24883">
    <property type="entry name" value="NPHP3_N"/>
    <property type="match status" value="1"/>
</dbReference>
<dbReference type="InterPro" id="IPR056884">
    <property type="entry name" value="NPHP3-like_N"/>
</dbReference>
<dbReference type="Proteomes" id="UP000807342">
    <property type="component" value="Unassembled WGS sequence"/>
</dbReference>
<accession>A0A9P5X590</accession>
<comment type="caution">
    <text evidence="3">The sequence shown here is derived from an EMBL/GenBank/DDBJ whole genome shotgun (WGS) entry which is preliminary data.</text>
</comment>
<keyword evidence="4" id="KW-1185">Reference proteome</keyword>
<dbReference type="EMBL" id="MU151326">
    <property type="protein sequence ID" value="KAF9445083.1"/>
    <property type="molecule type" value="Genomic_DNA"/>
</dbReference>
<evidence type="ECO:0000259" key="2">
    <source>
        <dbReference type="Pfam" id="PF24883"/>
    </source>
</evidence>
<sequence length="186" mass="20911">MFNNSSKFIVNGGTFKNLNHYHSNPKSGLGQLYKASMPDAALDSSAREYAAKCYPGTREERIQQFISWVSAFTGREDRSFRMTWMSGPAGVGKSALAQTCAEMLGKDKLAAAFFFSRYNRRHNPEHLIPTIAYQIAMAFKPVANILDAKIRDNPSLLSKTMEVQFRELVVAPLLELRVQDKGVQDR</sequence>
<dbReference type="OrthoDB" id="5106486at2759"/>
<feature type="non-terminal residue" evidence="3">
    <location>
        <position position="186"/>
    </location>
</feature>
<evidence type="ECO:0000313" key="4">
    <source>
        <dbReference type="Proteomes" id="UP000807342"/>
    </source>
</evidence>
<dbReference type="SUPFAM" id="SSF52540">
    <property type="entry name" value="P-loop containing nucleoside triphosphate hydrolases"/>
    <property type="match status" value="1"/>
</dbReference>
<dbReference type="Gene3D" id="3.40.50.300">
    <property type="entry name" value="P-loop containing nucleotide triphosphate hydrolases"/>
    <property type="match status" value="1"/>
</dbReference>
<evidence type="ECO:0000256" key="1">
    <source>
        <dbReference type="ARBA" id="ARBA00022737"/>
    </source>
</evidence>
<protein>
    <recommendedName>
        <fullName evidence="2">Nephrocystin 3-like N-terminal domain-containing protein</fullName>
    </recommendedName>
</protein>